<reference evidence="1" key="1">
    <citation type="journal article" date="2014" name="Front. Microbiol.">
        <title>High frequency of phylogenetically diverse reductive dehalogenase-homologous genes in deep subseafloor sedimentary metagenomes.</title>
        <authorList>
            <person name="Kawai M."/>
            <person name="Futagami T."/>
            <person name="Toyoda A."/>
            <person name="Takaki Y."/>
            <person name="Nishi S."/>
            <person name="Hori S."/>
            <person name="Arai W."/>
            <person name="Tsubouchi T."/>
            <person name="Morono Y."/>
            <person name="Uchiyama I."/>
            <person name="Ito T."/>
            <person name="Fujiyama A."/>
            <person name="Inagaki F."/>
            <person name="Takami H."/>
        </authorList>
    </citation>
    <scope>NUCLEOTIDE SEQUENCE</scope>
    <source>
        <strain evidence="1">Expedition CK06-06</strain>
    </source>
</reference>
<comment type="caution">
    <text evidence="1">The sequence shown here is derived from an EMBL/GenBank/DDBJ whole genome shotgun (WGS) entry which is preliminary data.</text>
</comment>
<organism evidence="1">
    <name type="scientific">marine sediment metagenome</name>
    <dbReference type="NCBI Taxonomy" id="412755"/>
    <lineage>
        <taxon>unclassified sequences</taxon>
        <taxon>metagenomes</taxon>
        <taxon>ecological metagenomes</taxon>
    </lineage>
</organism>
<sequence length="156" mass="18498">HKVPLLSLTSLMAFELKIKDRGISQKMEFVLNLPVKGMPERRNDKIIRAILRDSNGFIQYLRILLTENQNIFLFNHNFSNNYKGGYADQQNQIPMPLAEELIKALSRNPDKIKNIHDLIKELSKNKDIEDDIIPEEFKEIWKNIWRTYKNQYGKRK</sequence>
<name>X1NDH4_9ZZZZ</name>
<proteinExistence type="predicted"/>
<accession>X1NDH4</accession>
<gene>
    <name evidence="1" type="ORF">S06H3_29911</name>
</gene>
<dbReference type="AlphaFoldDB" id="X1NDH4"/>
<dbReference type="EMBL" id="BARV01017574">
    <property type="protein sequence ID" value="GAI24855.1"/>
    <property type="molecule type" value="Genomic_DNA"/>
</dbReference>
<evidence type="ECO:0000313" key="1">
    <source>
        <dbReference type="EMBL" id="GAI24855.1"/>
    </source>
</evidence>
<feature type="non-terminal residue" evidence="1">
    <location>
        <position position="1"/>
    </location>
</feature>
<protein>
    <submittedName>
        <fullName evidence="1">Uncharacterized protein</fullName>
    </submittedName>
</protein>